<dbReference type="AlphaFoldDB" id="Q1YN03"/>
<dbReference type="InterPro" id="IPR000683">
    <property type="entry name" value="Gfo/Idh/MocA-like_OxRdtase_N"/>
</dbReference>
<dbReference type="BioCyc" id="AURANTIMONAS:SI859A1_02042-MONOMER"/>
<dbReference type="PANTHER" id="PTHR43818">
    <property type="entry name" value="BCDNA.GH03377"/>
    <property type="match status" value="1"/>
</dbReference>
<gene>
    <name evidence="2" type="ORF">SI859A1_02042</name>
</gene>
<dbReference type="HOGENOM" id="CLU_057064_0_0_5"/>
<name>Q1YN03_AURMS</name>
<dbReference type="RefSeq" id="WP_009209870.1">
    <property type="nucleotide sequence ID" value="NZ_BBWP01000021.1"/>
</dbReference>
<dbReference type="InterPro" id="IPR036291">
    <property type="entry name" value="NAD(P)-bd_dom_sf"/>
</dbReference>
<dbReference type="Gene3D" id="3.40.50.720">
    <property type="entry name" value="NAD(P)-binding Rossmann-like Domain"/>
    <property type="match status" value="1"/>
</dbReference>
<proteinExistence type="predicted"/>
<evidence type="ECO:0000313" key="2">
    <source>
        <dbReference type="EMBL" id="EAS51228.1"/>
    </source>
</evidence>
<evidence type="ECO:0000259" key="1">
    <source>
        <dbReference type="Pfam" id="PF01408"/>
    </source>
</evidence>
<dbReference type="Proteomes" id="UP000000321">
    <property type="component" value="Unassembled WGS sequence"/>
</dbReference>
<dbReference type="EMBL" id="AAPJ01000001">
    <property type="protein sequence ID" value="EAS51228.1"/>
    <property type="molecule type" value="Genomic_DNA"/>
</dbReference>
<protein>
    <submittedName>
        <fullName evidence="2">Galactose 1-dehydrogenase</fullName>
    </submittedName>
</protein>
<reference evidence="2 3" key="1">
    <citation type="journal article" date="2008" name="Appl. Environ. Microbiol.">
        <title>Genomic insights into Mn(II) oxidation by the marine alphaproteobacterium Aurantimonas sp. strain SI85-9A1.</title>
        <authorList>
            <person name="Dick G.J."/>
            <person name="Podell S."/>
            <person name="Johnson H.A."/>
            <person name="Rivera-Espinoza Y."/>
            <person name="Bernier-Latmani R."/>
            <person name="McCarthy J.K."/>
            <person name="Torpey J.W."/>
            <person name="Clement B.G."/>
            <person name="Gaasterland T."/>
            <person name="Tebo B.M."/>
        </authorList>
    </citation>
    <scope>NUCLEOTIDE SEQUENCE [LARGE SCALE GENOMIC DNA]</scope>
    <source>
        <strain evidence="2 3">SI85-9A1</strain>
    </source>
</reference>
<evidence type="ECO:0000313" key="3">
    <source>
        <dbReference type="Proteomes" id="UP000000321"/>
    </source>
</evidence>
<accession>Q1YN03</accession>
<comment type="caution">
    <text evidence="2">The sequence shown here is derived from an EMBL/GenBank/DDBJ whole genome shotgun (WGS) entry which is preliminary data.</text>
</comment>
<dbReference type="GO" id="GO:0000166">
    <property type="term" value="F:nucleotide binding"/>
    <property type="evidence" value="ECO:0007669"/>
    <property type="project" value="InterPro"/>
</dbReference>
<dbReference type="Pfam" id="PF01408">
    <property type="entry name" value="GFO_IDH_MocA"/>
    <property type="match status" value="1"/>
</dbReference>
<feature type="domain" description="Gfo/Idh/MocA-like oxidoreductase N-terminal" evidence="1">
    <location>
        <begin position="5"/>
        <end position="115"/>
    </location>
</feature>
<dbReference type="InterPro" id="IPR050463">
    <property type="entry name" value="Gfo/Idh/MocA_oxidrdct_glycsds"/>
</dbReference>
<dbReference type="PANTHER" id="PTHR43818:SF7">
    <property type="entry name" value="DEHYDROGENASE"/>
    <property type="match status" value="1"/>
</dbReference>
<dbReference type="Gene3D" id="3.30.360.10">
    <property type="entry name" value="Dihydrodipicolinate Reductase, domain 2"/>
    <property type="match status" value="1"/>
</dbReference>
<organism evidence="2 3">
    <name type="scientific">Aurantimonas manganoxydans (strain ATCC BAA-1229 / DSM 21871 / SI85-9A1)</name>
    <dbReference type="NCBI Taxonomy" id="287752"/>
    <lineage>
        <taxon>Bacteria</taxon>
        <taxon>Pseudomonadati</taxon>
        <taxon>Pseudomonadota</taxon>
        <taxon>Alphaproteobacteria</taxon>
        <taxon>Hyphomicrobiales</taxon>
        <taxon>Aurantimonadaceae</taxon>
        <taxon>Aurantimonas</taxon>
    </lineage>
</organism>
<dbReference type="OrthoDB" id="9813657at2"/>
<keyword evidence="3" id="KW-1185">Reference proteome</keyword>
<sequence>MTAPIRLGLVGVGKIARDQHIPSIGRNLAFELVATASRSASVDGVARFATPAEMLDAMPQIDAVALCVPPQVRHGMAADALRRGKHVLLEKPPGATLSEVAHLADLAETQGVSLFATWHSRFAPGVAPARKWLAGRQVRSVRVEWKEDVRHWHPGQAWIWEPGGLGVFDPGINALSIVTDILPEPVFLTGGELSIPENRAAPIAASLQFAGVSGAVMTAEFDWRQTGPQTWDIHVGTDAGDLLLSSGGARLWIDGESVVDQAEAEYDGIYARFAELVASGGSDVDLAPLRHVADAFMLGRHVTVEPFHDQPNRDTA</sequence>
<dbReference type="SUPFAM" id="SSF51735">
    <property type="entry name" value="NAD(P)-binding Rossmann-fold domains"/>
    <property type="match status" value="1"/>
</dbReference>